<gene>
    <name evidence="2" type="ORF">CLV59_105305</name>
</gene>
<dbReference type="AlphaFoldDB" id="A0A327VW26"/>
<dbReference type="InterPro" id="IPR004843">
    <property type="entry name" value="Calcineurin-like_PHP"/>
</dbReference>
<proteinExistence type="predicted"/>
<evidence type="ECO:0000313" key="3">
    <source>
        <dbReference type="Proteomes" id="UP000249819"/>
    </source>
</evidence>
<dbReference type="InterPro" id="IPR029052">
    <property type="entry name" value="Metallo-depent_PP-like"/>
</dbReference>
<dbReference type="EMBL" id="QLMA01000005">
    <property type="protein sequence ID" value="RAJ80197.1"/>
    <property type="molecule type" value="Genomic_DNA"/>
</dbReference>
<evidence type="ECO:0000259" key="1">
    <source>
        <dbReference type="Pfam" id="PF00149"/>
    </source>
</evidence>
<dbReference type="InterPro" id="IPR050126">
    <property type="entry name" value="Ap4A_hydrolase"/>
</dbReference>
<protein>
    <submittedName>
        <fullName evidence="2">Serine/threonine protein phosphatase 1</fullName>
    </submittedName>
</protein>
<dbReference type="PANTHER" id="PTHR42850:SF4">
    <property type="entry name" value="ZINC-DEPENDENT ENDOPOLYPHOSPHATASE"/>
    <property type="match status" value="1"/>
</dbReference>
<accession>A0A327VW26</accession>
<dbReference type="Pfam" id="PF00149">
    <property type="entry name" value="Metallophos"/>
    <property type="match status" value="1"/>
</dbReference>
<dbReference type="GO" id="GO:0005737">
    <property type="term" value="C:cytoplasm"/>
    <property type="evidence" value="ECO:0007669"/>
    <property type="project" value="TreeGrafter"/>
</dbReference>
<keyword evidence="3" id="KW-1185">Reference proteome</keyword>
<dbReference type="Proteomes" id="UP000249819">
    <property type="component" value="Unassembled WGS sequence"/>
</dbReference>
<dbReference type="PANTHER" id="PTHR42850">
    <property type="entry name" value="METALLOPHOSPHOESTERASE"/>
    <property type="match status" value="1"/>
</dbReference>
<dbReference type="GO" id="GO:0110154">
    <property type="term" value="P:RNA decapping"/>
    <property type="evidence" value="ECO:0007669"/>
    <property type="project" value="TreeGrafter"/>
</dbReference>
<dbReference type="SUPFAM" id="SSF56300">
    <property type="entry name" value="Metallo-dependent phosphatases"/>
    <property type="match status" value="1"/>
</dbReference>
<dbReference type="CDD" id="cd00144">
    <property type="entry name" value="MPP_PPP_family"/>
    <property type="match status" value="1"/>
</dbReference>
<dbReference type="Gene3D" id="3.60.21.10">
    <property type="match status" value="1"/>
</dbReference>
<dbReference type="GO" id="GO:0008803">
    <property type="term" value="F:bis(5'-nucleosyl)-tetraphosphatase (symmetrical) activity"/>
    <property type="evidence" value="ECO:0007669"/>
    <property type="project" value="TreeGrafter"/>
</dbReference>
<evidence type="ECO:0000313" key="2">
    <source>
        <dbReference type="EMBL" id="RAJ80197.1"/>
    </source>
</evidence>
<name>A0A327VW26_9BACT</name>
<feature type="domain" description="Calcineurin-like phosphoesterase" evidence="1">
    <location>
        <begin position="31"/>
        <end position="217"/>
    </location>
</feature>
<organism evidence="2 3">
    <name type="scientific">Chitinophaga dinghuensis</name>
    <dbReference type="NCBI Taxonomy" id="1539050"/>
    <lineage>
        <taxon>Bacteria</taxon>
        <taxon>Pseudomonadati</taxon>
        <taxon>Bacteroidota</taxon>
        <taxon>Chitinophagia</taxon>
        <taxon>Chitinophagales</taxon>
        <taxon>Chitinophagaceae</taxon>
        <taxon>Chitinophaga</taxon>
    </lineage>
</organism>
<dbReference type="GO" id="GO:0016791">
    <property type="term" value="F:phosphatase activity"/>
    <property type="evidence" value="ECO:0007669"/>
    <property type="project" value="TreeGrafter"/>
</dbReference>
<comment type="caution">
    <text evidence="2">The sequence shown here is derived from an EMBL/GenBank/DDBJ whole genome shotgun (WGS) entry which is preliminary data.</text>
</comment>
<reference evidence="2 3" key="1">
    <citation type="submission" date="2018-06" db="EMBL/GenBank/DDBJ databases">
        <title>Genomic Encyclopedia of Archaeal and Bacterial Type Strains, Phase II (KMG-II): from individual species to whole genera.</title>
        <authorList>
            <person name="Goeker M."/>
        </authorList>
    </citation>
    <scope>NUCLEOTIDE SEQUENCE [LARGE SCALE GENOMIC DNA]</scope>
    <source>
        <strain evidence="2 3">DSM 29821</strain>
    </source>
</reference>
<sequence>MTLLLFDRMGIPTKEAYLEVMKNDDTMKNQRTIVIGDIHGGLRALQQLLERINPQPHDKLIFLGDYVDGWSESAQLIDFLIDLQTRISCIFIKGNHDDMCETWLSGHLFRMDWMKNHGVATIKSYQGYSSAAMQEHLHFFLNMHYYYKDEEGRLFIHGGYTADGGPASQGDVSVLMRDRTLWELARTMNSRVAEHPELYPHKLRLFSEIYIGHTPTLNYDEYNPMHACNVWNMDTGAGFYGRLSGMDIHSKTLFQSDPVPSLYPGEEGRMMARF</sequence>